<evidence type="ECO:0000256" key="10">
    <source>
        <dbReference type="ARBA" id="ARBA00047936"/>
    </source>
</evidence>
<dbReference type="InterPro" id="IPR003439">
    <property type="entry name" value="ABC_transporter-like_ATP-bd"/>
</dbReference>
<evidence type="ECO:0000256" key="5">
    <source>
        <dbReference type="ARBA" id="ARBA00022840"/>
    </source>
</evidence>
<evidence type="ECO:0000256" key="3">
    <source>
        <dbReference type="ARBA" id="ARBA00022505"/>
    </source>
</evidence>
<evidence type="ECO:0000256" key="11">
    <source>
        <dbReference type="ARBA" id="ARBA00057369"/>
    </source>
</evidence>
<comment type="catalytic activity">
    <reaction evidence="10">
        <text>tungstate(in) + ATP + H2O = tungstate(out) + ADP + phosphate + H(+)</text>
        <dbReference type="Rhea" id="RHEA:35027"/>
        <dbReference type="ChEBI" id="CHEBI:15377"/>
        <dbReference type="ChEBI" id="CHEBI:15378"/>
        <dbReference type="ChEBI" id="CHEBI:30616"/>
        <dbReference type="ChEBI" id="CHEBI:43474"/>
        <dbReference type="ChEBI" id="CHEBI:46502"/>
        <dbReference type="ChEBI" id="CHEBI:456216"/>
        <dbReference type="EC" id="7.3.2.6"/>
    </reaction>
</comment>
<dbReference type="InterPro" id="IPR003593">
    <property type="entry name" value="AAA+_ATPase"/>
</dbReference>
<organism evidence="14 15">
    <name type="scientific">Methanofollis tationis</name>
    <dbReference type="NCBI Taxonomy" id="81417"/>
    <lineage>
        <taxon>Archaea</taxon>
        <taxon>Methanobacteriati</taxon>
        <taxon>Methanobacteriota</taxon>
        <taxon>Stenosarchaea group</taxon>
        <taxon>Methanomicrobia</taxon>
        <taxon>Methanomicrobiales</taxon>
        <taxon>Methanomicrobiaceae</taxon>
        <taxon>Methanofollis</taxon>
    </lineage>
</organism>
<dbReference type="InterPro" id="IPR008995">
    <property type="entry name" value="Mo/tungstate-bd_C_term_dom"/>
</dbReference>
<feature type="domain" description="ABC transporter" evidence="12">
    <location>
        <begin position="2"/>
        <end position="231"/>
    </location>
</feature>
<evidence type="ECO:0000256" key="9">
    <source>
        <dbReference type="ARBA" id="ARBA00041133"/>
    </source>
</evidence>
<dbReference type="Gene3D" id="2.40.50.100">
    <property type="match status" value="1"/>
</dbReference>
<dbReference type="InterPro" id="IPR004606">
    <property type="entry name" value="Mop_domain"/>
</dbReference>
<protein>
    <recommendedName>
        <fullName evidence="9">Molybdate/tungstate import ATP-binding protein WtpC</fullName>
        <ecNumber evidence="8">7.3.2.6</ecNumber>
    </recommendedName>
</protein>
<dbReference type="GO" id="GO:0016887">
    <property type="term" value="F:ATP hydrolysis activity"/>
    <property type="evidence" value="ECO:0007669"/>
    <property type="project" value="InterPro"/>
</dbReference>
<keyword evidence="3" id="KW-0500">Molybdenum</keyword>
<proteinExistence type="inferred from homology"/>
<comment type="subunit">
    <text evidence="7">The complex is composed of two ATP-binding proteins (WtpC), two transmembrane proteins (WtpB) and a solute-binding protein (WtpA).</text>
</comment>
<dbReference type="Proteomes" id="UP000570823">
    <property type="component" value="Unassembled WGS sequence"/>
</dbReference>
<evidence type="ECO:0000313" key="14">
    <source>
        <dbReference type="EMBL" id="NVO67572.1"/>
    </source>
</evidence>
<dbReference type="AlphaFoldDB" id="A0A7K4HQX7"/>
<dbReference type="PANTHER" id="PTHR42781">
    <property type="entry name" value="SPERMIDINE/PUTRESCINE IMPORT ATP-BINDING PROTEIN POTA"/>
    <property type="match status" value="1"/>
</dbReference>
<evidence type="ECO:0000256" key="4">
    <source>
        <dbReference type="ARBA" id="ARBA00022741"/>
    </source>
</evidence>
<dbReference type="FunFam" id="3.40.50.300:FF:000425">
    <property type="entry name" value="Probable ABC transporter, ATP-binding subunit"/>
    <property type="match status" value="1"/>
</dbReference>
<evidence type="ECO:0000256" key="8">
    <source>
        <dbReference type="ARBA" id="ARBA00039025"/>
    </source>
</evidence>
<dbReference type="EC" id="7.3.2.6" evidence="8"/>
<keyword evidence="5 14" id="KW-0067">ATP-binding</keyword>
<dbReference type="GO" id="GO:1901238">
    <property type="term" value="F:ABC-type tungstate transporter activity"/>
    <property type="evidence" value="ECO:0007669"/>
    <property type="project" value="UniProtKB-EC"/>
</dbReference>
<dbReference type="PROSITE" id="PS50893">
    <property type="entry name" value="ABC_TRANSPORTER_2"/>
    <property type="match status" value="1"/>
</dbReference>
<gene>
    <name evidence="14" type="ORF">HWN36_09695</name>
</gene>
<dbReference type="PANTHER" id="PTHR42781:SF4">
    <property type="entry name" value="SPERMIDINE_PUTRESCINE IMPORT ATP-BINDING PROTEIN POTA"/>
    <property type="match status" value="1"/>
</dbReference>
<comment type="function">
    <text evidence="11">Part of the ABC transporter complex WtpABC involved in molybdate/tungstate import. Responsible for energy coupling to the transport system.</text>
</comment>
<evidence type="ECO:0000259" key="12">
    <source>
        <dbReference type="PROSITE" id="PS50893"/>
    </source>
</evidence>
<reference evidence="14 15" key="1">
    <citation type="submission" date="2020-06" db="EMBL/GenBank/DDBJ databases">
        <title>Methanofollis fontis sp. nov., a methanogen isolated from marine sediments near a cold seep at Four-Way Closure Ridge offshore southwestern Taiwan.</title>
        <authorList>
            <person name="Chen S.-C."/>
            <person name="Teng N.-H."/>
            <person name="Lin Y.-S."/>
            <person name="Lai M.-C."/>
            <person name="Chen H.-H."/>
            <person name="Wang C.-C."/>
        </authorList>
    </citation>
    <scope>NUCLEOTIDE SEQUENCE [LARGE SCALE GENOMIC DNA]</scope>
    <source>
        <strain evidence="14 15">DSM 2702</strain>
    </source>
</reference>
<comment type="subcellular location">
    <subcellularLocation>
        <location evidence="1">Cell membrane</location>
        <topology evidence="1">Peripheral membrane protein</topology>
    </subcellularLocation>
</comment>
<evidence type="ECO:0000256" key="6">
    <source>
        <dbReference type="ARBA" id="ARBA00038307"/>
    </source>
</evidence>
<dbReference type="OrthoDB" id="31298at2157"/>
<comment type="caution">
    <text evidence="14">The sequence shown here is derived from an EMBL/GenBank/DDBJ whole genome shotgun (WGS) entry which is preliminary data.</text>
</comment>
<dbReference type="EMBL" id="JABXWR010000001">
    <property type="protein sequence ID" value="NVO67572.1"/>
    <property type="molecule type" value="Genomic_DNA"/>
</dbReference>
<keyword evidence="4" id="KW-0547">Nucleotide-binding</keyword>
<dbReference type="SUPFAM" id="SSF52540">
    <property type="entry name" value="P-loop containing nucleoside triphosphate hydrolases"/>
    <property type="match status" value="1"/>
</dbReference>
<dbReference type="GO" id="GO:0005886">
    <property type="term" value="C:plasma membrane"/>
    <property type="evidence" value="ECO:0007669"/>
    <property type="project" value="UniProtKB-SubCell"/>
</dbReference>
<accession>A0A7K4HQX7</accession>
<keyword evidence="15" id="KW-1185">Reference proteome</keyword>
<evidence type="ECO:0000256" key="2">
    <source>
        <dbReference type="ARBA" id="ARBA00022448"/>
    </source>
</evidence>
<evidence type="ECO:0000256" key="1">
    <source>
        <dbReference type="ARBA" id="ARBA00004202"/>
    </source>
</evidence>
<feature type="domain" description="Mop" evidence="13">
    <location>
        <begin position="288"/>
        <end position="353"/>
    </location>
</feature>
<evidence type="ECO:0000313" key="15">
    <source>
        <dbReference type="Proteomes" id="UP000570823"/>
    </source>
</evidence>
<dbReference type="InterPro" id="IPR005116">
    <property type="entry name" value="Transp-assoc_OB_typ1"/>
</dbReference>
<name>A0A7K4HQX7_9EURY</name>
<dbReference type="GO" id="GO:0015689">
    <property type="term" value="P:molybdate ion transport"/>
    <property type="evidence" value="ECO:0007669"/>
    <property type="project" value="InterPro"/>
</dbReference>
<dbReference type="InterPro" id="IPR027417">
    <property type="entry name" value="P-loop_NTPase"/>
</dbReference>
<dbReference type="Gene3D" id="3.40.50.300">
    <property type="entry name" value="P-loop containing nucleotide triphosphate hydrolases"/>
    <property type="match status" value="1"/>
</dbReference>
<dbReference type="SUPFAM" id="SSF50331">
    <property type="entry name" value="MOP-like"/>
    <property type="match status" value="1"/>
</dbReference>
<dbReference type="SMART" id="SM00382">
    <property type="entry name" value="AAA"/>
    <property type="match status" value="1"/>
</dbReference>
<dbReference type="InterPro" id="IPR050093">
    <property type="entry name" value="ABC_SmlMolc_Importer"/>
</dbReference>
<dbReference type="Pfam" id="PF00005">
    <property type="entry name" value="ABC_tran"/>
    <property type="match status" value="1"/>
</dbReference>
<dbReference type="RefSeq" id="WP_176789149.1">
    <property type="nucleotide sequence ID" value="NZ_JABXWR010000001.1"/>
</dbReference>
<comment type="similarity">
    <text evidence="6">Belongs to the ABC transporter superfamily. Sulfate/tungstate importer (TC 3.A.1.6) family.</text>
</comment>
<dbReference type="PROSITE" id="PS51866">
    <property type="entry name" value="MOP"/>
    <property type="match status" value="1"/>
</dbReference>
<dbReference type="Pfam" id="PF03459">
    <property type="entry name" value="TOBE"/>
    <property type="match status" value="1"/>
</dbReference>
<dbReference type="GO" id="GO:0005524">
    <property type="term" value="F:ATP binding"/>
    <property type="evidence" value="ECO:0007669"/>
    <property type="project" value="UniProtKB-KW"/>
</dbReference>
<evidence type="ECO:0000256" key="7">
    <source>
        <dbReference type="ARBA" id="ARBA00038781"/>
    </source>
</evidence>
<evidence type="ECO:0000259" key="13">
    <source>
        <dbReference type="PROSITE" id="PS51866"/>
    </source>
</evidence>
<keyword evidence="2" id="KW-0813">Transport</keyword>
<sequence length="356" mass="39111">MIEFRRVSLTLGNFALQEVSLTVRKGDYYFIIGPSGAGKTVLLEAIAGLHLPDDGEILIDGEDASRVPPEKRRIALVYQDYSLFPHMTVEENIGFGLRMQKRPKEEIRRRVSDLLGTFGIEHLRNRFPGTMSGGEQQRTAIARALASDPEILLLDEPFAALDPVTREHLITDLQRIHRERGLTIVQVTHAREEILRMATRCAVIIEGRMVQEGQADQVFQTPESTVVARFVGMENILNGVVATSADGLASIDVGKQRIIAVSDAAPGTAAAVVFRAADVTLYLRDREESTARNRFEAVITTIVPLGGPLTEVYLDAGFPLVALVTRRSAEDLDLTPGMSVEASIKASAVRVIQERS</sequence>